<feature type="transmembrane region" description="Helical" evidence="1">
    <location>
        <begin position="206"/>
        <end position="230"/>
    </location>
</feature>
<sequence length="262" mass="29198">SETTTNPYSVITNFTVDISPLAESIHTWLLQICGITSILLSSLMIVLIAYRTPMSSKRYRMGLIALHVCYIVFDLHACCLFAPVMPLPFFAGYCLGVLCTVAGLRFHGQFVVIFIVTLETFACFFICMLQRNQKLQPAHSRCRLSPTAYRLAINMAIICSAVGPMAFVFAKLSDEDTALRIEANPEMAWIADKPGYVIYSINLRPYLQYVLGSVMLDIVVLSLLCVLLVAHTSYVVHSTTTRSTLSKMRAGKAMNNLFMQVL</sequence>
<gene>
    <name evidence="2" type="ORF">PFISCL1PPCAC_13879</name>
</gene>
<evidence type="ECO:0000313" key="3">
    <source>
        <dbReference type="Proteomes" id="UP001432322"/>
    </source>
</evidence>
<dbReference type="AlphaFoldDB" id="A0AAV5VSB7"/>
<feature type="transmembrane region" description="Helical" evidence="1">
    <location>
        <begin position="106"/>
        <end position="127"/>
    </location>
</feature>
<feature type="non-terminal residue" evidence="2">
    <location>
        <position position="262"/>
    </location>
</feature>
<evidence type="ECO:0008006" key="4">
    <source>
        <dbReference type="Google" id="ProtNLM"/>
    </source>
</evidence>
<keyword evidence="3" id="KW-1185">Reference proteome</keyword>
<proteinExistence type="predicted"/>
<evidence type="ECO:0000313" key="2">
    <source>
        <dbReference type="EMBL" id="GMT22582.1"/>
    </source>
</evidence>
<keyword evidence="1" id="KW-0472">Membrane</keyword>
<reference evidence="2" key="1">
    <citation type="submission" date="2023-10" db="EMBL/GenBank/DDBJ databases">
        <title>Genome assembly of Pristionchus species.</title>
        <authorList>
            <person name="Yoshida K."/>
            <person name="Sommer R.J."/>
        </authorList>
    </citation>
    <scope>NUCLEOTIDE SEQUENCE</scope>
    <source>
        <strain evidence="2">RS5133</strain>
    </source>
</reference>
<feature type="transmembrane region" description="Helical" evidence="1">
    <location>
        <begin position="28"/>
        <end position="50"/>
    </location>
</feature>
<keyword evidence="1" id="KW-1133">Transmembrane helix</keyword>
<dbReference type="PANTHER" id="PTHR45830">
    <property type="entry name" value="SERPENTINE RECEPTOR, CLASS I"/>
    <property type="match status" value="1"/>
</dbReference>
<comment type="caution">
    <text evidence="2">The sequence shown here is derived from an EMBL/GenBank/DDBJ whole genome shotgun (WGS) entry which is preliminary data.</text>
</comment>
<accession>A0AAV5VSB7</accession>
<feature type="transmembrane region" description="Helical" evidence="1">
    <location>
        <begin position="62"/>
        <end position="86"/>
    </location>
</feature>
<feature type="non-terminal residue" evidence="2">
    <location>
        <position position="1"/>
    </location>
</feature>
<dbReference type="InterPro" id="IPR019429">
    <property type="entry name" value="7TM_GPCR_serpentine_rcpt_Sri"/>
</dbReference>
<evidence type="ECO:0000256" key="1">
    <source>
        <dbReference type="SAM" id="Phobius"/>
    </source>
</evidence>
<dbReference type="EMBL" id="BTSY01000004">
    <property type="protein sequence ID" value="GMT22582.1"/>
    <property type="molecule type" value="Genomic_DNA"/>
</dbReference>
<protein>
    <recommendedName>
        <fullName evidence="4">G protein-coupled receptor</fullName>
    </recommendedName>
</protein>
<name>A0AAV5VSB7_9BILA</name>
<feature type="transmembrane region" description="Helical" evidence="1">
    <location>
        <begin position="148"/>
        <end position="170"/>
    </location>
</feature>
<dbReference type="Pfam" id="PF10327">
    <property type="entry name" value="7TM_GPCR_Sri"/>
    <property type="match status" value="1"/>
</dbReference>
<keyword evidence="1" id="KW-0812">Transmembrane</keyword>
<dbReference type="PANTHER" id="PTHR45830:SF15">
    <property type="entry name" value="SERPENTINE RECEPTOR, CLASS I"/>
    <property type="match status" value="1"/>
</dbReference>
<dbReference type="Proteomes" id="UP001432322">
    <property type="component" value="Unassembled WGS sequence"/>
</dbReference>
<organism evidence="2 3">
    <name type="scientific">Pristionchus fissidentatus</name>
    <dbReference type="NCBI Taxonomy" id="1538716"/>
    <lineage>
        <taxon>Eukaryota</taxon>
        <taxon>Metazoa</taxon>
        <taxon>Ecdysozoa</taxon>
        <taxon>Nematoda</taxon>
        <taxon>Chromadorea</taxon>
        <taxon>Rhabditida</taxon>
        <taxon>Rhabditina</taxon>
        <taxon>Diplogasteromorpha</taxon>
        <taxon>Diplogasteroidea</taxon>
        <taxon>Neodiplogasteridae</taxon>
        <taxon>Pristionchus</taxon>
    </lineage>
</organism>